<organism evidence="2 3">
    <name type="scientific">Schleiferilactobacillus harbinensis</name>
    <dbReference type="NCBI Taxonomy" id="304207"/>
    <lineage>
        <taxon>Bacteria</taxon>
        <taxon>Bacillati</taxon>
        <taxon>Bacillota</taxon>
        <taxon>Bacilli</taxon>
        <taxon>Lactobacillales</taxon>
        <taxon>Lactobacillaceae</taxon>
        <taxon>Schleiferilactobacillus</taxon>
    </lineage>
</organism>
<keyword evidence="3" id="KW-1185">Reference proteome</keyword>
<evidence type="ECO:0000313" key="3">
    <source>
        <dbReference type="Proteomes" id="UP001330016"/>
    </source>
</evidence>
<sequence>MRDNLQAMGAEQRHTFTATFERTGYKTKDVRYATYYQPTLLVNDVTDEQGKVLTDHLWFNYTLGFQKLGHLEKGDRLQFDGRITTYTKGYQGWDAELSAEHPIETDYKIERPTKIKLLGVCEERPPLPKDNWDLVQQIMDENAAFYQARDAQVATERAAREAAKLEKAKQEFREEKRREEAERAAEEAAAQAEGRAYRFARFSVTVMPQPYCNERGDLVWPRDRTPREYSRYRVVDRIDGRVLADNHGHGYLNGPKALRAYQKQLRQDEETRLTQEWLEKQPSDLLWAWVQAAQVSEPMLTAGQLRVQMKQRVAKAIGNPLTEQASDISFDAFFRNWWRQIRDALGQIISKRRHEFLAAQPPELPTAWFQEAVAAGVQRDDRQQYVLTKMTEYISGLSLEQQVPPTDGLLRRWQKLARRATRQGRRRN</sequence>
<proteinExistence type="predicted"/>
<dbReference type="EMBL" id="JAQSGK010000003">
    <property type="protein sequence ID" value="MEE6714679.1"/>
    <property type="molecule type" value="Genomic_DNA"/>
</dbReference>
<name>A0ABU7SWF1_9LACO</name>
<dbReference type="RefSeq" id="WP_331243173.1">
    <property type="nucleotide sequence ID" value="NZ_JAQSGJ010000003.1"/>
</dbReference>
<reference evidence="2 3" key="1">
    <citation type="submission" date="2023-02" db="EMBL/GenBank/DDBJ databases">
        <title>The predominant lactic acid bacteria and yeasts involved in the spontaneous fermentation of millet during the production of the traditional porridge Hausa koko in Ghana.</title>
        <authorList>
            <person name="Atter A."/>
            <person name="Diaz M."/>
        </authorList>
    </citation>
    <scope>NUCLEOTIDE SEQUENCE [LARGE SCALE GENOMIC DNA]</scope>
    <source>
        <strain evidence="2 3">FI11640</strain>
    </source>
</reference>
<feature type="coiled-coil region" evidence="1">
    <location>
        <begin position="148"/>
        <end position="191"/>
    </location>
</feature>
<gene>
    <name evidence="2" type="ORF">PS435_02300</name>
</gene>
<evidence type="ECO:0000313" key="2">
    <source>
        <dbReference type="EMBL" id="MEE6714679.1"/>
    </source>
</evidence>
<evidence type="ECO:0000256" key="1">
    <source>
        <dbReference type="SAM" id="Coils"/>
    </source>
</evidence>
<accession>A0ABU7SWF1</accession>
<evidence type="ECO:0008006" key="4">
    <source>
        <dbReference type="Google" id="ProtNLM"/>
    </source>
</evidence>
<dbReference type="Proteomes" id="UP001330016">
    <property type="component" value="Unassembled WGS sequence"/>
</dbReference>
<keyword evidence="1" id="KW-0175">Coiled coil</keyword>
<protein>
    <recommendedName>
        <fullName evidence="4">Single-stranded DNA-binding protein</fullName>
    </recommendedName>
</protein>
<comment type="caution">
    <text evidence="2">The sequence shown here is derived from an EMBL/GenBank/DDBJ whole genome shotgun (WGS) entry which is preliminary data.</text>
</comment>